<name>E7RVC2_9BURK</name>
<feature type="binding site" evidence="7">
    <location>
        <begin position="135"/>
        <end position="138"/>
    </location>
    <ligand>
        <name>GTP</name>
        <dbReference type="ChEBI" id="CHEBI:37565"/>
    </ligand>
</feature>
<keyword evidence="7" id="KW-0699">rRNA-binding</keyword>
<keyword evidence="6 7" id="KW-0342">GTP-binding</keyword>
<dbReference type="Pfam" id="PF01926">
    <property type="entry name" value="MMR_HSR1"/>
    <property type="match status" value="1"/>
</dbReference>
<dbReference type="HOGENOM" id="CLU_038009_1_2_4"/>
<feature type="region of interest" description="G5" evidence="8">
    <location>
        <begin position="166"/>
        <end position="168"/>
    </location>
</feature>
<feature type="binding site" evidence="7">
    <location>
        <begin position="27"/>
        <end position="34"/>
    </location>
    <ligand>
        <name>GTP</name>
        <dbReference type="ChEBI" id="CHEBI:37565"/>
    </ligand>
</feature>
<comment type="subcellular location">
    <subcellularLocation>
        <location evidence="7">Cytoplasm</location>
    </subcellularLocation>
    <subcellularLocation>
        <location evidence="7">Cell membrane</location>
        <topology evidence="7">Peripheral membrane protein</topology>
    </subcellularLocation>
</comment>
<dbReference type="InterPro" id="IPR005225">
    <property type="entry name" value="Small_GTP-bd"/>
</dbReference>
<evidence type="ECO:0000256" key="1">
    <source>
        <dbReference type="ARBA" id="ARBA00007921"/>
    </source>
</evidence>
<comment type="function">
    <text evidence="7">An essential GTPase that binds both GDP and GTP, with rapid nucleotide exchange. Plays a role in 16S rRNA processing and 30S ribosomal subunit biogenesis and possibly also in cell cycle regulation and energy metabolism.</text>
</comment>
<feature type="region of interest" description="G4" evidence="8">
    <location>
        <begin position="135"/>
        <end position="138"/>
    </location>
</feature>
<evidence type="ECO:0000256" key="2">
    <source>
        <dbReference type="ARBA" id="ARBA00020484"/>
    </source>
</evidence>
<dbReference type="GO" id="GO:0005525">
    <property type="term" value="F:GTP binding"/>
    <property type="evidence" value="ECO:0007669"/>
    <property type="project" value="UniProtKB-UniRule"/>
</dbReference>
<dbReference type="FunFam" id="3.30.300.20:FF:000003">
    <property type="entry name" value="GTPase Era"/>
    <property type="match status" value="1"/>
</dbReference>
<feature type="domain" description="KH type-2" evidence="10">
    <location>
        <begin position="210"/>
        <end position="294"/>
    </location>
</feature>
<dbReference type="HAMAP" id="MF_00367">
    <property type="entry name" value="GTPase_Era"/>
    <property type="match status" value="1"/>
</dbReference>
<dbReference type="GO" id="GO:0070181">
    <property type="term" value="F:small ribosomal subunit rRNA binding"/>
    <property type="evidence" value="ECO:0007669"/>
    <property type="project" value="UniProtKB-UniRule"/>
</dbReference>
<dbReference type="AlphaFoldDB" id="E7RVC2"/>
<keyword evidence="5 7" id="KW-0694">RNA-binding</keyword>
<dbReference type="CDD" id="cd04163">
    <property type="entry name" value="Era"/>
    <property type="match status" value="1"/>
</dbReference>
<dbReference type="InterPro" id="IPR009019">
    <property type="entry name" value="KH_sf_prok-type"/>
</dbReference>
<dbReference type="GO" id="GO:0005829">
    <property type="term" value="C:cytosol"/>
    <property type="evidence" value="ECO:0007669"/>
    <property type="project" value="TreeGrafter"/>
</dbReference>
<keyword evidence="7" id="KW-0472">Membrane</keyword>
<dbReference type="Gene3D" id="3.40.50.300">
    <property type="entry name" value="P-loop containing nucleotide triphosphate hydrolases"/>
    <property type="match status" value="1"/>
</dbReference>
<dbReference type="GO" id="GO:0003924">
    <property type="term" value="F:GTPase activity"/>
    <property type="evidence" value="ECO:0007669"/>
    <property type="project" value="UniProtKB-UniRule"/>
</dbReference>
<feature type="domain" description="Era-type G" evidence="11">
    <location>
        <begin position="19"/>
        <end position="187"/>
    </location>
</feature>
<dbReference type="InterPro" id="IPR006073">
    <property type="entry name" value="GTP-bd"/>
</dbReference>
<comment type="caution">
    <text evidence="12">The sequence shown here is derived from an EMBL/GenBank/DDBJ whole genome shotgun (WGS) entry which is preliminary data.</text>
</comment>
<accession>E7RVC2</accession>
<evidence type="ECO:0000313" key="12">
    <source>
        <dbReference type="EMBL" id="EFV95726.1"/>
    </source>
</evidence>
<dbReference type="EMBL" id="AEQP01000002">
    <property type="protein sequence ID" value="EFV95726.1"/>
    <property type="molecule type" value="Genomic_DNA"/>
</dbReference>
<dbReference type="GO" id="GO:0005886">
    <property type="term" value="C:plasma membrane"/>
    <property type="evidence" value="ECO:0007669"/>
    <property type="project" value="UniProtKB-SubCell"/>
</dbReference>
<keyword evidence="4 7" id="KW-0547">Nucleotide-binding</keyword>
<evidence type="ECO:0000256" key="3">
    <source>
        <dbReference type="ARBA" id="ARBA00022517"/>
    </source>
</evidence>
<dbReference type="Pfam" id="PF07650">
    <property type="entry name" value="KH_2"/>
    <property type="match status" value="1"/>
</dbReference>
<dbReference type="InterPro" id="IPR015946">
    <property type="entry name" value="KH_dom-like_a/b"/>
</dbReference>
<protein>
    <recommendedName>
        <fullName evidence="2 7">GTPase Era</fullName>
    </recommendedName>
</protein>
<dbReference type="PROSITE" id="PS50823">
    <property type="entry name" value="KH_TYPE_2"/>
    <property type="match status" value="1"/>
</dbReference>
<dbReference type="RefSeq" id="WP_005672717.1">
    <property type="nucleotide sequence ID" value="NZ_CP146288.1"/>
</dbReference>
<keyword evidence="3 7" id="KW-0690">Ribosome biogenesis</keyword>
<sequence>MPHDPSASPSPVAEGTPFRCGYVALVGRPNTGKSTLLNQLLGQMLSITADRAQTTRHRIQGVLSRPHAQLILVDSPGYQTQRINPLNKILNRTAQSVGQQADVVVLVTEAGRWRRQDDEILGWLKGDAPVIVALNKIDQLRNVNEVLPLIAQVHEAHPGLAAIVPICARNGQGIEALLDAIESNLPEGEAIYGEDELTDRPERFFAAEIVREKLFRLLGEELPYESTVVIDRFEEEGNLRRIAATIIVERRAHKPIVLGHGGERIKRIASEARQDMERMFDGKVFLTLWVQVRSGWAKDAAHLRSYGYE</sequence>
<reference evidence="12 13" key="1">
    <citation type="submission" date="2010-12" db="EMBL/GenBank/DDBJ databases">
        <authorList>
            <person name="Muzny D."/>
            <person name="Qin X."/>
            <person name="Deng J."/>
            <person name="Jiang H."/>
            <person name="Liu Y."/>
            <person name="Qu J."/>
            <person name="Song X.-Z."/>
            <person name="Zhang L."/>
            <person name="Thornton R."/>
            <person name="Coyle M."/>
            <person name="Francisco L."/>
            <person name="Jackson L."/>
            <person name="Javaid M."/>
            <person name="Korchina V."/>
            <person name="Kovar C."/>
            <person name="Mata R."/>
            <person name="Mathew T."/>
            <person name="Ngo R."/>
            <person name="Nguyen L."/>
            <person name="Nguyen N."/>
            <person name="Okwuonu G."/>
            <person name="Ongeri F."/>
            <person name="Pham C."/>
            <person name="Simmons D."/>
            <person name="Wilczek-Boney K."/>
            <person name="Hale W."/>
            <person name="Jakkamsetti A."/>
            <person name="Pham P."/>
            <person name="Ruth R."/>
            <person name="San Lucas F."/>
            <person name="Warren J."/>
            <person name="Zhang J."/>
            <person name="Zhao Z."/>
            <person name="Zhou C."/>
            <person name="Zhu D."/>
            <person name="Lee S."/>
            <person name="Bess C."/>
            <person name="Blankenburg K."/>
            <person name="Forbes L."/>
            <person name="Fu Q."/>
            <person name="Gubbala S."/>
            <person name="Hirani K."/>
            <person name="Jayaseelan J.C."/>
            <person name="Lara F."/>
            <person name="Munidasa M."/>
            <person name="Palculict T."/>
            <person name="Patil S."/>
            <person name="Pu L.-L."/>
            <person name="Saada N."/>
            <person name="Tang L."/>
            <person name="Weissenberger G."/>
            <person name="Zhu Y."/>
            <person name="Hemphill L."/>
            <person name="Shang Y."/>
            <person name="Youmans B."/>
            <person name="Ayvaz T."/>
            <person name="Ross M."/>
            <person name="Santibanez J."/>
            <person name="Aqrawi P."/>
            <person name="Gross S."/>
            <person name="Joshi V."/>
            <person name="Fowler G."/>
            <person name="Nazareth L."/>
            <person name="Reid J."/>
            <person name="Worley K."/>
            <person name="Petrosino J."/>
            <person name="Highlander S."/>
            <person name="Gibbs R."/>
        </authorList>
    </citation>
    <scope>NUCLEOTIDE SEQUENCE [LARGE SCALE GENOMIC DNA]</scope>
    <source>
        <strain evidence="12 13">ATCC 51599</strain>
    </source>
</reference>
<evidence type="ECO:0000256" key="4">
    <source>
        <dbReference type="ARBA" id="ARBA00022741"/>
    </source>
</evidence>
<dbReference type="InterPro" id="IPR030388">
    <property type="entry name" value="G_ERA_dom"/>
</dbReference>
<dbReference type="PROSITE" id="PS51713">
    <property type="entry name" value="G_ERA"/>
    <property type="match status" value="1"/>
</dbReference>
<feature type="region of interest" description="G3" evidence="8">
    <location>
        <begin position="74"/>
        <end position="77"/>
    </location>
</feature>
<feature type="region of interest" description="G1" evidence="8">
    <location>
        <begin position="27"/>
        <end position="34"/>
    </location>
</feature>
<dbReference type="STRING" id="887898.HMPREF0551_0634"/>
<dbReference type="InterPro" id="IPR004044">
    <property type="entry name" value="KH_dom_type_2"/>
</dbReference>
<dbReference type="SUPFAM" id="SSF52540">
    <property type="entry name" value="P-loop containing nucleoside triphosphate hydrolases"/>
    <property type="match status" value="1"/>
</dbReference>
<keyword evidence="7" id="KW-0963">Cytoplasm</keyword>
<comment type="subunit">
    <text evidence="7">Monomer.</text>
</comment>
<keyword evidence="13" id="KW-1185">Reference proteome</keyword>
<dbReference type="Gene3D" id="3.30.300.20">
    <property type="match status" value="1"/>
</dbReference>
<dbReference type="PANTHER" id="PTHR42698:SF1">
    <property type="entry name" value="GTPASE ERA, MITOCHONDRIAL"/>
    <property type="match status" value="1"/>
</dbReference>
<dbReference type="CDD" id="cd22534">
    <property type="entry name" value="KH-II_Era"/>
    <property type="match status" value="1"/>
</dbReference>
<dbReference type="GO" id="GO:0043024">
    <property type="term" value="F:ribosomal small subunit binding"/>
    <property type="evidence" value="ECO:0007669"/>
    <property type="project" value="TreeGrafter"/>
</dbReference>
<organism evidence="12 13">
    <name type="scientific">Lautropia mirabilis ATCC 51599</name>
    <dbReference type="NCBI Taxonomy" id="887898"/>
    <lineage>
        <taxon>Bacteria</taxon>
        <taxon>Pseudomonadati</taxon>
        <taxon>Pseudomonadota</taxon>
        <taxon>Betaproteobacteria</taxon>
        <taxon>Burkholderiales</taxon>
        <taxon>Burkholderiaceae</taxon>
        <taxon>Lautropia</taxon>
    </lineage>
</organism>
<dbReference type="SUPFAM" id="SSF54814">
    <property type="entry name" value="Prokaryotic type KH domain (KH-domain type II)"/>
    <property type="match status" value="1"/>
</dbReference>
<comment type="similarity">
    <text evidence="1 7 8 9">Belongs to the TRAFAC class TrmE-Era-EngA-EngB-Septin-like GTPase superfamily. Era GTPase family.</text>
</comment>
<gene>
    <name evidence="7 12" type="primary">era</name>
    <name evidence="12" type="ORF">HMPREF0551_0634</name>
</gene>
<dbReference type="NCBIfam" id="TIGR00436">
    <property type="entry name" value="era"/>
    <property type="match status" value="1"/>
</dbReference>
<dbReference type="NCBIfam" id="TIGR00231">
    <property type="entry name" value="small_GTP"/>
    <property type="match status" value="1"/>
</dbReference>
<evidence type="ECO:0000256" key="5">
    <source>
        <dbReference type="ARBA" id="ARBA00022884"/>
    </source>
</evidence>
<evidence type="ECO:0000259" key="10">
    <source>
        <dbReference type="PROSITE" id="PS50823"/>
    </source>
</evidence>
<dbReference type="InterPro" id="IPR027417">
    <property type="entry name" value="P-loop_NTPase"/>
</dbReference>
<proteinExistence type="inferred from homology"/>
<dbReference type="PANTHER" id="PTHR42698">
    <property type="entry name" value="GTPASE ERA"/>
    <property type="match status" value="1"/>
</dbReference>
<evidence type="ECO:0000256" key="9">
    <source>
        <dbReference type="RuleBase" id="RU003761"/>
    </source>
</evidence>
<keyword evidence="7" id="KW-1003">Cell membrane</keyword>
<evidence type="ECO:0000313" key="13">
    <source>
        <dbReference type="Proteomes" id="UP000011021"/>
    </source>
</evidence>
<dbReference type="InterPro" id="IPR005662">
    <property type="entry name" value="GTPase_Era-like"/>
</dbReference>
<evidence type="ECO:0000256" key="6">
    <source>
        <dbReference type="ARBA" id="ARBA00023134"/>
    </source>
</evidence>
<dbReference type="Proteomes" id="UP000011021">
    <property type="component" value="Unassembled WGS sequence"/>
</dbReference>
<evidence type="ECO:0000259" key="11">
    <source>
        <dbReference type="PROSITE" id="PS51713"/>
    </source>
</evidence>
<evidence type="ECO:0000256" key="8">
    <source>
        <dbReference type="PROSITE-ProRule" id="PRU01050"/>
    </source>
</evidence>
<feature type="region of interest" description="G2" evidence="8">
    <location>
        <begin position="53"/>
        <end position="57"/>
    </location>
</feature>
<comment type="caution">
    <text evidence="7">Lacks conserved residue(s) required for the propagation of feature annotation.</text>
</comment>
<dbReference type="NCBIfam" id="NF000908">
    <property type="entry name" value="PRK00089.1"/>
    <property type="match status" value="1"/>
</dbReference>
<evidence type="ECO:0000256" key="7">
    <source>
        <dbReference type="HAMAP-Rule" id="MF_00367"/>
    </source>
</evidence>
<dbReference type="GO" id="GO:0000028">
    <property type="term" value="P:ribosomal small subunit assembly"/>
    <property type="evidence" value="ECO:0007669"/>
    <property type="project" value="TreeGrafter"/>
</dbReference>
<dbReference type="eggNOG" id="COG1159">
    <property type="taxonomic scope" value="Bacteria"/>
</dbReference>